<dbReference type="Proteomes" id="UP000032417">
    <property type="component" value="Chromosome 1"/>
</dbReference>
<dbReference type="SMART" id="SM00849">
    <property type="entry name" value="Lactamase_B"/>
    <property type="match status" value="1"/>
</dbReference>
<dbReference type="InterPro" id="IPR041712">
    <property type="entry name" value="DHPS-like_MBL-fold"/>
</dbReference>
<dbReference type="AlphaFoldDB" id="A0A098BXF7"/>
<gene>
    <name evidence="2" type="ORF">ING2E5B_0582</name>
</gene>
<name>A0A098BXF7_9BACT</name>
<dbReference type="Gene3D" id="3.60.15.10">
    <property type="entry name" value="Ribonuclease Z/Hydroxyacylglutathione hydrolase-like"/>
    <property type="match status" value="1"/>
</dbReference>
<evidence type="ECO:0000259" key="1">
    <source>
        <dbReference type="SMART" id="SM00849"/>
    </source>
</evidence>
<dbReference type="HOGENOM" id="CLU_036012_0_1_10"/>
<keyword evidence="2" id="KW-0378">Hydrolase</keyword>
<dbReference type="KEGG" id="pbt:ING2E5B_0582"/>
<accession>A0A098BXF7</accession>
<dbReference type="PANTHER" id="PTHR13754:SF13">
    <property type="entry name" value="METALLO-BETA-LACTAMASE SUPERFAMILY PROTEIN (AFU_ORTHOLOGUE AFUA_3G07630)"/>
    <property type="match status" value="1"/>
</dbReference>
<dbReference type="OrthoDB" id="9803916at2"/>
<dbReference type="GO" id="GO:0016740">
    <property type="term" value="F:transferase activity"/>
    <property type="evidence" value="ECO:0007669"/>
    <property type="project" value="TreeGrafter"/>
</dbReference>
<keyword evidence="3" id="KW-1185">Reference proteome</keyword>
<sequence>MKISILTDNNPGGNTGAEHGLSYFIEHEGTKILFDTGQSDLFLQNASLMGMDVEERDLIILSHGHFDHGNGLPHLPGGKLICHPGCFVKRYRTIDHTYIGLKNSRDEIAQKFDLTTSKAPLRVNDSMLFLGEIPRITDFESQQTSFSFEDGSPDFVADDSAVALQTEKGLFVITGCGHAGVVNTLEHAKKATGKQRIYGFMGGFHLKKRDRQTIETIHYLKKNRVEHVIPSHCTGLPALVAFAESFQIQSVRTGDTYTF</sequence>
<dbReference type="PANTHER" id="PTHR13754">
    <property type="entry name" value="METALLO-BETA-LACTAMASE SUPERFAMILY PROTEIN"/>
    <property type="match status" value="1"/>
</dbReference>
<dbReference type="InterPro" id="IPR036866">
    <property type="entry name" value="RibonucZ/Hydroxyglut_hydro"/>
</dbReference>
<dbReference type="SUPFAM" id="SSF56281">
    <property type="entry name" value="Metallo-hydrolase/oxidoreductase"/>
    <property type="match status" value="1"/>
</dbReference>
<evidence type="ECO:0000313" key="3">
    <source>
        <dbReference type="Proteomes" id="UP000032417"/>
    </source>
</evidence>
<evidence type="ECO:0000313" key="2">
    <source>
        <dbReference type="EMBL" id="CEA15349.1"/>
    </source>
</evidence>
<dbReference type="InterPro" id="IPR052926">
    <property type="entry name" value="Metallo-beta-lactamase_dom"/>
</dbReference>
<dbReference type="GO" id="GO:0016787">
    <property type="term" value="F:hydrolase activity"/>
    <property type="evidence" value="ECO:0007669"/>
    <property type="project" value="UniProtKB-KW"/>
</dbReference>
<feature type="domain" description="Metallo-beta-lactamase" evidence="1">
    <location>
        <begin position="19"/>
        <end position="232"/>
    </location>
</feature>
<dbReference type="STRING" id="1562970.ING2E5B_0582"/>
<organism evidence="2 3">
    <name type="scientific">Fermentimonas caenicola</name>
    <dbReference type="NCBI Taxonomy" id="1562970"/>
    <lineage>
        <taxon>Bacteria</taxon>
        <taxon>Pseudomonadati</taxon>
        <taxon>Bacteroidota</taxon>
        <taxon>Bacteroidia</taxon>
        <taxon>Bacteroidales</taxon>
        <taxon>Dysgonomonadaceae</taxon>
        <taxon>Fermentimonas</taxon>
    </lineage>
</organism>
<dbReference type="Pfam" id="PF00753">
    <property type="entry name" value="Lactamase_B"/>
    <property type="match status" value="1"/>
</dbReference>
<proteinExistence type="predicted"/>
<dbReference type="EMBL" id="LN515532">
    <property type="protein sequence ID" value="CEA15349.1"/>
    <property type="molecule type" value="Genomic_DNA"/>
</dbReference>
<dbReference type="InterPro" id="IPR001279">
    <property type="entry name" value="Metallo-B-lactamas"/>
</dbReference>
<dbReference type="CDD" id="cd07713">
    <property type="entry name" value="DHPS-like_MBL-fold"/>
    <property type="match status" value="1"/>
</dbReference>
<reference evidence="2 3" key="1">
    <citation type="submission" date="2014-08" db="EMBL/GenBank/DDBJ databases">
        <authorList>
            <person name="Wibberg D."/>
        </authorList>
    </citation>
    <scope>NUCLEOTIDE SEQUENCE [LARGE SCALE GENOMIC DNA]</scope>
    <source>
        <strain evidence="3">ING2-E5B</strain>
    </source>
</reference>
<protein>
    <submittedName>
        <fullName evidence="2">Beta-lactamase superfamily hydrolase</fullName>
    </submittedName>
</protein>